<dbReference type="EMBL" id="VLPL01000001">
    <property type="protein sequence ID" value="TSJ47707.1"/>
    <property type="molecule type" value="Genomic_DNA"/>
</dbReference>
<keyword evidence="3" id="KW-1185">Reference proteome</keyword>
<dbReference type="PROSITE" id="PS51257">
    <property type="entry name" value="PROKAR_LIPOPROTEIN"/>
    <property type="match status" value="1"/>
</dbReference>
<comment type="caution">
    <text evidence="2">The sequence shown here is derived from an EMBL/GenBank/DDBJ whole genome shotgun (WGS) entry which is preliminary data.</text>
</comment>
<dbReference type="RefSeq" id="WP_144331242.1">
    <property type="nucleotide sequence ID" value="NZ_VLPL01000001.1"/>
</dbReference>
<evidence type="ECO:0000313" key="3">
    <source>
        <dbReference type="Proteomes" id="UP000316008"/>
    </source>
</evidence>
<evidence type="ECO:0000259" key="1">
    <source>
        <dbReference type="Pfam" id="PF19780"/>
    </source>
</evidence>
<protein>
    <recommendedName>
        <fullName evidence="1">DUF6265 domain-containing protein</fullName>
    </recommendedName>
</protein>
<reference evidence="2 3" key="1">
    <citation type="submission" date="2019-07" db="EMBL/GenBank/DDBJ databases">
        <authorList>
            <person name="Huq M.A."/>
        </authorList>
    </citation>
    <scope>NUCLEOTIDE SEQUENCE [LARGE SCALE GENOMIC DNA]</scope>
    <source>
        <strain evidence="2 3">MAH-3</strain>
    </source>
</reference>
<dbReference type="Proteomes" id="UP000316008">
    <property type="component" value="Unassembled WGS sequence"/>
</dbReference>
<name>A0A556N6A7_9FLAO</name>
<feature type="domain" description="DUF6265" evidence="1">
    <location>
        <begin position="34"/>
        <end position="138"/>
    </location>
</feature>
<gene>
    <name evidence="2" type="ORF">FO442_00850</name>
</gene>
<dbReference type="OrthoDB" id="5382295at2"/>
<dbReference type="Pfam" id="PF19780">
    <property type="entry name" value="DUF6265"/>
    <property type="match status" value="1"/>
</dbReference>
<dbReference type="InterPro" id="IPR046232">
    <property type="entry name" value="DUF6265"/>
</dbReference>
<sequence length="155" mass="18391">MGKTDFKAITTLAKALALTFFLLQSCSERNNLPEWIQGNWITSLNNETIHENWKPGNKCISGENYMHYENKFQKEFLRIFEKNNRLYYQIVIEKDTLVFTCKNYREADTLTFVNNQNSFPKRINYVRPVANKMSVWIENVKNDPNGIFFTFKKVK</sequence>
<organism evidence="2 3">
    <name type="scientific">Fluviicola chungangensis</name>
    <dbReference type="NCBI Taxonomy" id="2597671"/>
    <lineage>
        <taxon>Bacteria</taxon>
        <taxon>Pseudomonadati</taxon>
        <taxon>Bacteroidota</taxon>
        <taxon>Flavobacteriia</taxon>
        <taxon>Flavobacteriales</taxon>
        <taxon>Crocinitomicaceae</taxon>
        <taxon>Fluviicola</taxon>
    </lineage>
</organism>
<evidence type="ECO:0000313" key="2">
    <source>
        <dbReference type="EMBL" id="TSJ47707.1"/>
    </source>
</evidence>
<proteinExistence type="predicted"/>
<accession>A0A556N6A7</accession>
<dbReference type="AlphaFoldDB" id="A0A556N6A7"/>